<evidence type="ECO:0000259" key="5">
    <source>
        <dbReference type="PROSITE" id="PS51192"/>
    </source>
</evidence>
<dbReference type="Proteomes" id="UP001140011">
    <property type="component" value="Unassembled WGS sequence"/>
</dbReference>
<sequence>MAEPFSTESLAPSTPEEAVPSNSSQSSTIGMTDPEDLVVLESSPNRPGSSRTARLKDLTRLDSGSSMPSSRLGSFYFRGKQAQQLLAAPKPTHSPTLISSSPPAAATAAAKLGTPVTSAALDFKRMGISNKLAPADFGKVIGQFKWNADDTISDSDNEDRLASSRTSSRKRLVSELDSPEDSAACKRSAPVSVISSDDDEEGVEIVTRGLPPQPQRKGRLLRGSRPAASPVSVPEHPPSSPLLSSSVSQPLATRPASAATAGPRRTLSRRSVPVDIESDDDEGDDDEDAMEGGGFKRSFESIEPHVLQLFNEGTDEELMDKTGATPEEVVIVKGLRPFEDMDSVEYLLRKTRGVRLAIFNQYRDAILGHAEVEAVIAQCAGIFNQLKLAMKSAGVESNEATGAVSISKDITLTQPKMISSDYALKHYQLEGVQWLDCLRNASASGILADEMGLGKTFQVIAFLCKGIEEARVRGPSMVVCPSSTLDNWLNECAKFAPSLRVVPYYGSQAERMALQARYEDESAYDVLVTTYNVATGNKMDRIFLKKRRFHSLILDEGHMVKNCMSSRYKWLMQIRTPFRLLLTGTPLQNNLQELVSLLTFILPQVFSESQPMLSHAFKTKPGAASAKRALTAGGTESDDTTVASSVAPSGAQSPAPQAAVGPVEAQHIGQAKTLLRPFVLRRRKCDVLSDLPSKTEIIVRLDLTESQRALYDSIVPDDNSEEVAAAEAIRLKLMELDPAQLDTAEADTSRALKTPGASWISTFMNMRKVADHPLLLRNRYDLPQLQKMAKALLREPDYADAGYQYVLEDMEVCSDFELHQLCEKYPRSMRQFRLPDEALLDSAKVLKLRSIVDECIAKGEKLLLFSQFTSLLNILEVVFRMWDIEYCRLDGSTKVDERQAMIDEFNRDGNRLPVFLLSTKAGGFGINLTSANVVVIYDSGNNPSEERQAEDRAHRVGQVKDVRVYKLIGNGTIDESIWESSRSKLLVEHMFWF</sequence>
<dbReference type="InterPro" id="IPR038718">
    <property type="entry name" value="SNF2-like_sf"/>
</dbReference>
<dbReference type="CDD" id="cd18793">
    <property type="entry name" value="SF2_C_SNF"/>
    <property type="match status" value="1"/>
</dbReference>
<dbReference type="PROSITE" id="PS51194">
    <property type="entry name" value="HELICASE_CTER"/>
    <property type="match status" value="1"/>
</dbReference>
<dbReference type="GO" id="GO:0016787">
    <property type="term" value="F:hydrolase activity"/>
    <property type="evidence" value="ECO:0007669"/>
    <property type="project" value="UniProtKB-KW"/>
</dbReference>
<evidence type="ECO:0000313" key="7">
    <source>
        <dbReference type="EMBL" id="KAJ2757415.1"/>
    </source>
</evidence>
<dbReference type="PROSITE" id="PS51192">
    <property type="entry name" value="HELICASE_ATP_BIND_1"/>
    <property type="match status" value="1"/>
</dbReference>
<dbReference type="SUPFAM" id="SSF52540">
    <property type="entry name" value="P-loop containing nucleoside triphosphate hydrolases"/>
    <property type="match status" value="2"/>
</dbReference>
<feature type="compositionally biased region" description="Low complexity" evidence="4">
    <location>
        <begin position="61"/>
        <end position="73"/>
    </location>
</feature>
<dbReference type="Gene3D" id="3.40.50.300">
    <property type="entry name" value="P-loop containing nucleotide triphosphate hydrolases"/>
    <property type="match status" value="2"/>
</dbReference>
<proteinExistence type="predicted"/>
<name>A0A9W8H1M0_9FUNG</name>
<dbReference type="PANTHER" id="PTHR10799">
    <property type="entry name" value="SNF2/RAD54 HELICASE FAMILY"/>
    <property type="match status" value="1"/>
</dbReference>
<dbReference type="EC" id="3.6.4.12" evidence="7"/>
<dbReference type="SMART" id="SM00487">
    <property type="entry name" value="DEXDc"/>
    <property type="match status" value="1"/>
</dbReference>
<feature type="region of interest" description="Disordered" evidence="4">
    <location>
        <begin position="627"/>
        <end position="663"/>
    </location>
</feature>
<evidence type="ECO:0000256" key="3">
    <source>
        <dbReference type="ARBA" id="ARBA00022840"/>
    </source>
</evidence>
<evidence type="ECO:0000259" key="6">
    <source>
        <dbReference type="PROSITE" id="PS51194"/>
    </source>
</evidence>
<evidence type="ECO:0000256" key="2">
    <source>
        <dbReference type="ARBA" id="ARBA00022801"/>
    </source>
</evidence>
<feature type="compositionally biased region" description="Polar residues" evidence="4">
    <location>
        <begin position="20"/>
        <end position="30"/>
    </location>
</feature>
<evidence type="ECO:0000256" key="4">
    <source>
        <dbReference type="SAM" id="MobiDB-lite"/>
    </source>
</evidence>
<dbReference type="InterPro" id="IPR001650">
    <property type="entry name" value="Helicase_C-like"/>
</dbReference>
<dbReference type="InterPro" id="IPR049730">
    <property type="entry name" value="SNF2/RAD54-like_C"/>
</dbReference>
<keyword evidence="3" id="KW-0067">ATP-binding</keyword>
<accession>A0A9W8H1M0</accession>
<feature type="compositionally biased region" description="Polar residues" evidence="4">
    <location>
        <begin position="42"/>
        <end position="52"/>
    </location>
</feature>
<feature type="domain" description="Helicase ATP-binding" evidence="5">
    <location>
        <begin position="436"/>
        <end position="604"/>
    </location>
</feature>
<dbReference type="OrthoDB" id="448448at2759"/>
<dbReference type="InterPro" id="IPR000330">
    <property type="entry name" value="SNF2_N"/>
</dbReference>
<dbReference type="InterPro" id="IPR014001">
    <property type="entry name" value="Helicase_ATP-bd"/>
</dbReference>
<keyword evidence="1" id="KW-0547">Nucleotide-binding</keyword>
<reference evidence="7" key="1">
    <citation type="submission" date="2022-07" db="EMBL/GenBank/DDBJ databases">
        <title>Phylogenomic reconstructions and comparative analyses of Kickxellomycotina fungi.</title>
        <authorList>
            <person name="Reynolds N.K."/>
            <person name="Stajich J.E."/>
            <person name="Barry K."/>
            <person name="Grigoriev I.V."/>
            <person name="Crous P."/>
            <person name="Smith M.E."/>
        </authorList>
    </citation>
    <scope>NUCLEOTIDE SEQUENCE</scope>
    <source>
        <strain evidence="7">BCRC 34297</strain>
    </source>
</reference>
<dbReference type="SMART" id="SM00490">
    <property type="entry name" value="HELICc"/>
    <property type="match status" value="1"/>
</dbReference>
<keyword evidence="2 7" id="KW-0378">Hydrolase</keyword>
<dbReference type="Gene3D" id="3.40.50.10810">
    <property type="entry name" value="Tandem AAA-ATPase domain"/>
    <property type="match status" value="1"/>
</dbReference>
<feature type="domain" description="Helicase C-terminal" evidence="6">
    <location>
        <begin position="847"/>
        <end position="993"/>
    </location>
</feature>
<dbReference type="AlphaFoldDB" id="A0A9W8H1M0"/>
<evidence type="ECO:0000313" key="8">
    <source>
        <dbReference type="Proteomes" id="UP001140011"/>
    </source>
</evidence>
<feature type="region of interest" description="Disordered" evidence="4">
    <location>
        <begin position="1"/>
        <end position="73"/>
    </location>
</feature>
<gene>
    <name evidence="7" type="primary">FUN30</name>
    <name evidence="7" type="ORF">GGI19_000016</name>
</gene>
<dbReference type="GO" id="GO:0005524">
    <property type="term" value="F:ATP binding"/>
    <property type="evidence" value="ECO:0007669"/>
    <property type="project" value="InterPro"/>
</dbReference>
<feature type="compositionally biased region" description="Polar residues" evidence="4">
    <location>
        <begin position="1"/>
        <end position="12"/>
    </location>
</feature>
<comment type="caution">
    <text evidence="7">The sequence shown here is derived from an EMBL/GenBank/DDBJ whole genome shotgun (WGS) entry which is preliminary data.</text>
</comment>
<dbReference type="GO" id="GO:0003678">
    <property type="term" value="F:DNA helicase activity"/>
    <property type="evidence" value="ECO:0007669"/>
    <property type="project" value="UniProtKB-EC"/>
</dbReference>
<organism evidence="7 8">
    <name type="scientific">Coemansia pectinata</name>
    <dbReference type="NCBI Taxonomy" id="1052879"/>
    <lineage>
        <taxon>Eukaryota</taxon>
        <taxon>Fungi</taxon>
        <taxon>Fungi incertae sedis</taxon>
        <taxon>Zoopagomycota</taxon>
        <taxon>Kickxellomycotina</taxon>
        <taxon>Kickxellomycetes</taxon>
        <taxon>Kickxellales</taxon>
        <taxon>Kickxellaceae</taxon>
        <taxon>Coemansia</taxon>
    </lineage>
</organism>
<feature type="compositionally biased region" description="Low complexity" evidence="4">
    <location>
        <begin position="642"/>
        <end position="663"/>
    </location>
</feature>
<protein>
    <submittedName>
        <fullName evidence="7">DNA-dependent ATPase fun30</fullName>
        <ecNumber evidence="7">3.6.4.12</ecNumber>
    </submittedName>
</protein>
<dbReference type="Pfam" id="PF00176">
    <property type="entry name" value="SNF2-rel_dom"/>
    <property type="match status" value="1"/>
</dbReference>
<dbReference type="InterPro" id="IPR027417">
    <property type="entry name" value="P-loop_NTPase"/>
</dbReference>
<feature type="compositionally biased region" description="Acidic residues" evidence="4">
    <location>
        <begin position="276"/>
        <end position="290"/>
    </location>
</feature>
<feature type="compositionally biased region" description="Low complexity" evidence="4">
    <location>
        <begin position="241"/>
        <end position="252"/>
    </location>
</feature>
<evidence type="ECO:0000256" key="1">
    <source>
        <dbReference type="ARBA" id="ARBA00022741"/>
    </source>
</evidence>
<feature type="region of interest" description="Disordered" evidence="4">
    <location>
        <begin position="148"/>
        <end position="297"/>
    </location>
</feature>
<keyword evidence="8" id="KW-1185">Reference proteome</keyword>
<dbReference type="Pfam" id="PF00271">
    <property type="entry name" value="Helicase_C"/>
    <property type="match status" value="1"/>
</dbReference>
<dbReference type="EMBL" id="JANBUH010000001">
    <property type="protein sequence ID" value="KAJ2757415.1"/>
    <property type="molecule type" value="Genomic_DNA"/>
</dbReference>